<protein>
    <recommendedName>
        <fullName evidence="3">GrpB family protein</fullName>
    </recommendedName>
</protein>
<reference evidence="1 2" key="1">
    <citation type="submission" date="2018-03" db="EMBL/GenBank/DDBJ databases">
        <title>Alkalicoccus saliphilus sp. nov., isolated from a mineral pool.</title>
        <authorList>
            <person name="Zhao B."/>
        </authorList>
    </citation>
    <scope>NUCLEOTIDE SEQUENCE [LARGE SCALE GENOMIC DNA]</scope>
    <source>
        <strain evidence="1 2">6AG</strain>
    </source>
</reference>
<dbReference type="SUPFAM" id="SSF81301">
    <property type="entry name" value="Nucleotidyltransferase"/>
    <property type="match status" value="1"/>
</dbReference>
<comment type="caution">
    <text evidence="1">The sequence shown here is derived from an EMBL/GenBank/DDBJ whole genome shotgun (WGS) entry which is preliminary data.</text>
</comment>
<dbReference type="AlphaFoldDB" id="A0A2T4U9F6"/>
<organism evidence="1 2">
    <name type="scientific">Alkalicoccus saliphilus</name>
    <dbReference type="NCBI Taxonomy" id="200989"/>
    <lineage>
        <taxon>Bacteria</taxon>
        <taxon>Bacillati</taxon>
        <taxon>Bacillota</taxon>
        <taxon>Bacilli</taxon>
        <taxon>Bacillales</taxon>
        <taxon>Bacillaceae</taxon>
        <taxon>Alkalicoccus</taxon>
    </lineage>
</organism>
<proteinExistence type="predicted"/>
<dbReference type="InterPro" id="IPR043519">
    <property type="entry name" value="NT_sf"/>
</dbReference>
<name>A0A2T4U9F6_9BACI</name>
<evidence type="ECO:0000313" key="1">
    <source>
        <dbReference type="EMBL" id="PTL40017.1"/>
    </source>
</evidence>
<dbReference type="PANTHER" id="PTHR34822:SF1">
    <property type="entry name" value="GRPB FAMILY PROTEIN"/>
    <property type="match status" value="1"/>
</dbReference>
<evidence type="ECO:0000313" key="2">
    <source>
        <dbReference type="Proteomes" id="UP000240509"/>
    </source>
</evidence>
<gene>
    <name evidence="1" type="ORF">C6Y45_03325</name>
</gene>
<dbReference type="PANTHER" id="PTHR34822">
    <property type="entry name" value="GRPB DOMAIN PROTEIN (AFU_ORTHOLOGUE AFUA_1G01530)"/>
    <property type="match status" value="1"/>
</dbReference>
<evidence type="ECO:0008006" key="3">
    <source>
        <dbReference type="Google" id="ProtNLM"/>
    </source>
</evidence>
<dbReference type="Proteomes" id="UP000240509">
    <property type="component" value="Unassembled WGS sequence"/>
</dbReference>
<accession>A0A2T4U9F6</accession>
<dbReference type="InterPro" id="IPR007344">
    <property type="entry name" value="GrpB/CoaE"/>
</dbReference>
<keyword evidence="2" id="KW-1185">Reference proteome</keyword>
<dbReference type="OrthoDB" id="9799092at2"/>
<dbReference type="EMBL" id="PZJJ01000003">
    <property type="protein sequence ID" value="PTL40017.1"/>
    <property type="molecule type" value="Genomic_DNA"/>
</dbReference>
<dbReference type="Pfam" id="PF04229">
    <property type="entry name" value="GrpB"/>
    <property type="match status" value="1"/>
</dbReference>
<sequence>MRRVEVTDYDPRWPLLFEQEAELLRGILGENLRDIYHIGSTAVPGFTAKPIIDIMPVVESLSETDCLEEIFRQNGYYTHGESGIPDRLFYTKNVEGVRKFHLHIVEAGSPHIIRHLAVRDYLREHPGARREYKGLKQSLAWEYPYNIKAYIEGKHEYVTGLECRALRWYRKRQS</sequence>
<dbReference type="Gene3D" id="3.30.460.10">
    <property type="entry name" value="Beta Polymerase, domain 2"/>
    <property type="match status" value="1"/>
</dbReference>
<dbReference type="RefSeq" id="WP_107583606.1">
    <property type="nucleotide sequence ID" value="NZ_PZJJ01000003.1"/>
</dbReference>